<evidence type="ECO:0000256" key="2">
    <source>
        <dbReference type="ARBA" id="ARBA00022737"/>
    </source>
</evidence>
<name>A0ABP3UV98_9BURK</name>
<dbReference type="InterPro" id="IPR003644">
    <property type="entry name" value="Calx_beta"/>
</dbReference>
<evidence type="ECO:0000259" key="4">
    <source>
        <dbReference type="SMART" id="SM00237"/>
    </source>
</evidence>
<dbReference type="PANTHER" id="PTHR46580">
    <property type="entry name" value="SENSOR KINASE-RELATED"/>
    <property type="match status" value="1"/>
</dbReference>
<dbReference type="InterPro" id="IPR013517">
    <property type="entry name" value="FG-GAP"/>
</dbReference>
<dbReference type="EMBL" id="BAAAEW010000003">
    <property type="protein sequence ID" value="GAA0740922.1"/>
    <property type="molecule type" value="Genomic_DNA"/>
</dbReference>
<keyword evidence="6" id="KW-1185">Reference proteome</keyword>
<protein>
    <recommendedName>
        <fullName evidence="4">Calx-beta domain-containing protein</fullName>
    </recommendedName>
</protein>
<proteinExistence type="predicted"/>
<dbReference type="Gene3D" id="2.130.10.130">
    <property type="entry name" value="Integrin alpha, N-terminal"/>
    <property type="match status" value="2"/>
</dbReference>
<evidence type="ECO:0000256" key="1">
    <source>
        <dbReference type="ARBA" id="ARBA00022729"/>
    </source>
</evidence>
<keyword evidence="3" id="KW-0106">Calcium</keyword>
<dbReference type="Pfam" id="PF03160">
    <property type="entry name" value="Calx-beta"/>
    <property type="match status" value="1"/>
</dbReference>
<evidence type="ECO:0000256" key="3">
    <source>
        <dbReference type="ARBA" id="ARBA00022837"/>
    </source>
</evidence>
<dbReference type="InterPro" id="IPR028994">
    <property type="entry name" value="Integrin_alpha_N"/>
</dbReference>
<dbReference type="SMART" id="SM00237">
    <property type="entry name" value="Calx_beta"/>
    <property type="match status" value="1"/>
</dbReference>
<dbReference type="SUPFAM" id="SSF141072">
    <property type="entry name" value="CalX-like"/>
    <property type="match status" value="1"/>
</dbReference>
<dbReference type="InterPro" id="IPR038081">
    <property type="entry name" value="CalX-like_sf"/>
</dbReference>
<evidence type="ECO:0000313" key="5">
    <source>
        <dbReference type="EMBL" id="GAA0740922.1"/>
    </source>
</evidence>
<dbReference type="SUPFAM" id="SSF69318">
    <property type="entry name" value="Integrin alpha N-terminal domain"/>
    <property type="match status" value="1"/>
</dbReference>
<dbReference type="Proteomes" id="UP001500279">
    <property type="component" value="Unassembled WGS sequence"/>
</dbReference>
<dbReference type="Gene3D" id="2.60.40.2030">
    <property type="match status" value="1"/>
</dbReference>
<keyword evidence="1" id="KW-0732">Signal</keyword>
<gene>
    <name evidence="5" type="ORF">GCM10009107_03020</name>
</gene>
<feature type="domain" description="Calx-beta" evidence="4">
    <location>
        <begin position="6"/>
        <end position="102"/>
    </location>
</feature>
<accession>A0ABP3UV98</accession>
<organism evidence="5 6">
    <name type="scientific">Ideonella azotifigens</name>
    <dbReference type="NCBI Taxonomy" id="513160"/>
    <lineage>
        <taxon>Bacteria</taxon>
        <taxon>Pseudomonadati</taxon>
        <taxon>Pseudomonadota</taxon>
        <taxon>Betaproteobacteria</taxon>
        <taxon>Burkholderiales</taxon>
        <taxon>Sphaerotilaceae</taxon>
        <taxon>Ideonella</taxon>
    </lineage>
</organism>
<dbReference type="Pfam" id="PF13517">
    <property type="entry name" value="FG-GAP_3"/>
    <property type="match status" value="3"/>
</dbReference>
<comment type="caution">
    <text evidence="5">The sequence shown here is derived from an EMBL/GenBank/DDBJ whole genome shotgun (WGS) entry which is preliminary data.</text>
</comment>
<keyword evidence="2" id="KW-0677">Repeat</keyword>
<reference evidence="6" key="1">
    <citation type="journal article" date="2019" name="Int. J. Syst. Evol. Microbiol.">
        <title>The Global Catalogue of Microorganisms (GCM) 10K type strain sequencing project: providing services to taxonomists for standard genome sequencing and annotation.</title>
        <authorList>
            <consortium name="The Broad Institute Genomics Platform"/>
            <consortium name="The Broad Institute Genome Sequencing Center for Infectious Disease"/>
            <person name="Wu L."/>
            <person name="Ma J."/>
        </authorList>
    </citation>
    <scope>NUCLEOTIDE SEQUENCE [LARGE SCALE GENOMIC DNA]</scope>
    <source>
        <strain evidence="6">JCM 15503</strain>
    </source>
</reference>
<evidence type="ECO:0000313" key="6">
    <source>
        <dbReference type="Proteomes" id="UP001500279"/>
    </source>
</evidence>
<sequence>MALSGTWATHAFAGVAFAIHDTTAQPDRFTTVVQFEVIRSSDIASYAQVDFATVDGSAVAGRDYTETKGTLSFEPGQTMKMVTVPIAGRQVSTPLEFGLKLTNPAARPTAGKVWLEAGSSSISNFVQGAAVADLNGDGQPDAVFTAASSGAPALSILRNATPEKSGKSKFAKAITVALPSAPFRVSSADLNRDGRPDLIVSTSDATAFYVLLNDTKVGGNDLAFSRTDVALSSATYDAATADFDGDGIEDIATAGGVSGTVSVWRNTTPKGAETPQLTKVGTLASSPGASSYSFSVRTLDVNHDGKPDLAVGNLLAPEVDILINTTAAGGPITFAPAIAVPVADGVTGLETGDVDGDGLPDLVSANNSSQQTGKTFSVLLNRTATAAPTPAFTVQNMVEGAPYDLRLADMNGDGTIDIVLANLNSDGQGNGAITIYLNRTPAGAPSAQFEKLYTAFVAEEPHALGLADFNHDGRLDIVTAQFSSFPPEAAAAKFLFGQKAPQNPSAKIKDAEGIATLTPKRGS</sequence>